<organism evidence="2">
    <name type="scientific">Podoviridae sp. ctXdu7</name>
    <dbReference type="NCBI Taxonomy" id="2827618"/>
    <lineage>
        <taxon>Viruses</taxon>
        <taxon>Duplodnaviria</taxon>
        <taxon>Heunggongvirae</taxon>
        <taxon>Uroviricota</taxon>
        <taxon>Caudoviricetes</taxon>
    </lineage>
</organism>
<keyword evidence="2" id="KW-0255">Endonuclease</keyword>
<dbReference type="InterPro" id="IPR010902">
    <property type="entry name" value="NUMOD4"/>
</dbReference>
<dbReference type="InterPro" id="IPR003615">
    <property type="entry name" value="HNH_nuc"/>
</dbReference>
<protein>
    <submittedName>
        <fullName evidence="2">Homing endonuclease</fullName>
    </submittedName>
</protein>
<dbReference type="EMBL" id="BK057792">
    <property type="protein sequence ID" value="DAE91961.1"/>
    <property type="molecule type" value="Genomic_DNA"/>
</dbReference>
<sequence>MNFLPIKGYEGLYEISDTGIVRSLDRELLGKDGHTYPYKGRILRTNLNKQVIYPQVRLWKDNKGTWFYIHRLVAQAFIPNPNNLPEVNHIDGNRTNNHVSNLEWVTSSENSFHAVQTGLRVYTNRLTKEEFVDCLWDVIQGESYASLSQRVPYKVPFLSVKLRKIAKELNLEHELDESLMIQRIERARVNGAKAYRKDN</sequence>
<dbReference type="GO" id="GO:0016788">
    <property type="term" value="F:hydrolase activity, acting on ester bonds"/>
    <property type="evidence" value="ECO:0007669"/>
    <property type="project" value="InterPro"/>
</dbReference>
<keyword evidence="2" id="KW-0540">Nuclease</keyword>
<dbReference type="SUPFAM" id="SSF54060">
    <property type="entry name" value="His-Me finger endonucleases"/>
    <property type="match status" value="1"/>
</dbReference>
<reference evidence="2" key="1">
    <citation type="journal article" date="2021" name="Proc. Natl. Acad. Sci. U.S.A.">
        <title>A Catalog of Tens of Thousands of Viruses from Human Metagenomes Reveals Hidden Associations with Chronic Diseases.</title>
        <authorList>
            <person name="Tisza M.J."/>
            <person name="Buck C.B."/>
        </authorList>
    </citation>
    <scope>NUCLEOTIDE SEQUENCE</scope>
    <source>
        <strain evidence="2">CtXdu7</strain>
    </source>
</reference>
<dbReference type="Pfam" id="PF13392">
    <property type="entry name" value="HNH_3"/>
    <property type="match status" value="1"/>
</dbReference>
<name>A0A8S5RRS0_9CAUD</name>
<feature type="domain" description="HNH nuclease" evidence="1">
    <location>
        <begin position="63"/>
        <end position="111"/>
    </location>
</feature>
<accession>A0A8S5RRS0</accession>
<evidence type="ECO:0000313" key="2">
    <source>
        <dbReference type="EMBL" id="DAE91961.1"/>
    </source>
</evidence>
<dbReference type="InterPro" id="IPR044925">
    <property type="entry name" value="His-Me_finger_sf"/>
</dbReference>
<keyword evidence="2" id="KW-0378">Hydrolase</keyword>
<dbReference type="GO" id="GO:0004519">
    <property type="term" value="F:endonuclease activity"/>
    <property type="evidence" value="ECO:0007669"/>
    <property type="project" value="UniProtKB-KW"/>
</dbReference>
<dbReference type="Gene3D" id="3.90.75.20">
    <property type="match status" value="1"/>
</dbReference>
<evidence type="ECO:0000259" key="1">
    <source>
        <dbReference type="SMART" id="SM00507"/>
    </source>
</evidence>
<dbReference type="Pfam" id="PF07463">
    <property type="entry name" value="NUMOD4"/>
    <property type="match status" value="1"/>
</dbReference>
<proteinExistence type="predicted"/>
<dbReference type="SMART" id="SM00507">
    <property type="entry name" value="HNHc"/>
    <property type="match status" value="1"/>
</dbReference>